<dbReference type="RefSeq" id="WP_132708241.1">
    <property type="nucleotide sequence ID" value="NZ_JACIGF010000004.1"/>
</dbReference>
<evidence type="ECO:0000259" key="3">
    <source>
        <dbReference type="PROSITE" id="PS50937"/>
    </source>
</evidence>
<dbReference type="InParanoid" id="A0A4R2PJ41"/>
<comment type="caution">
    <text evidence="4">The sequence shown here is derived from an EMBL/GenBank/DDBJ whole genome shotgun (WGS) entry which is preliminary data.</text>
</comment>
<proteinExistence type="predicted"/>
<dbReference type="PANTHER" id="PTHR30204:SF58">
    <property type="entry name" value="HTH-TYPE TRANSCRIPTIONAL REGULATOR YFMP"/>
    <property type="match status" value="1"/>
</dbReference>
<dbReference type="InterPro" id="IPR000551">
    <property type="entry name" value="MerR-type_HTH_dom"/>
</dbReference>
<dbReference type="GO" id="GO:0003700">
    <property type="term" value="F:DNA-binding transcription factor activity"/>
    <property type="evidence" value="ECO:0007669"/>
    <property type="project" value="InterPro"/>
</dbReference>
<dbReference type="FunCoup" id="A0A4R2PJ41">
    <property type="interactions" value="161"/>
</dbReference>
<feature type="domain" description="HTH merR-type" evidence="3">
    <location>
        <begin position="26"/>
        <end position="93"/>
    </location>
</feature>
<dbReference type="Gene3D" id="1.10.1660.10">
    <property type="match status" value="1"/>
</dbReference>
<dbReference type="PANTHER" id="PTHR30204">
    <property type="entry name" value="REDOX-CYCLING DRUG-SENSING TRANSCRIPTIONAL ACTIVATOR SOXR"/>
    <property type="match status" value="1"/>
</dbReference>
<dbReference type="SUPFAM" id="SSF46955">
    <property type="entry name" value="Putative DNA-binding domain"/>
    <property type="match status" value="1"/>
</dbReference>
<gene>
    <name evidence="4" type="ORF">EV659_104199</name>
</gene>
<dbReference type="InterPro" id="IPR047057">
    <property type="entry name" value="MerR_fam"/>
</dbReference>
<protein>
    <submittedName>
        <fullName evidence="4">DNA-binding transcriptional MerR regulator</fullName>
    </submittedName>
</protein>
<evidence type="ECO:0000313" key="5">
    <source>
        <dbReference type="Proteomes" id="UP000295399"/>
    </source>
</evidence>
<feature type="region of interest" description="Disordered" evidence="2">
    <location>
        <begin position="171"/>
        <end position="206"/>
    </location>
</feature>
<evidence type="ECO:0000256" key="1">
    <source>
        <dbReference type="ARBA" id="ARBA00023125"/>
    </source>
</evidence>
<reference evidence="4 5" key="1">
    <citation type="submission" date="2019-03" db="EMBL/GenBank/DDBJ databases">
        <title>Genomic Encyclopedia of Type Strains, Phase IV (KMG-IV): sequencing the most valuable type-strain genomes for metagenomic binning, comparative biology and taxonomic classification.</title>
        <authorList>
            <person name="Goeker M."/>
        </authorList>
    </citation>
    <scope>NUCLEOTIDE SEQUENCE [LARGE SCALE GENOMIC DNA]</scope>
    <source>
        <strain evidence="4 5">DSM 2132</strain>
    </source>
</reference>
<dbReference type="OrthoDB" id="9803659at2"/>
<organism evidence="4 5">
    <name type="scientific">Rhodothalassium salexigens DSM 2132</name>
    <dbReference type="NCBI Taxonomy" id="1188247"/>
    <lineage>
        <taxon>Bacteria</taxon>
        <taxon>Pseudomonadati</taxon>
        <taxon>Pseudomonadota</taxon>
        <taxon>Alphaproteobacteria</taxon>
        <taxon>Rhodothalassiales</taxon>
        <taxon>Rhodothalassiaceae</taxon>
        <taxon>Rhodothalassium</taxon>
    </lineage>
</organism>
<dbReference type="Proteomes" id="UP000295399">
    <property type="component" value="Unassembled WGS sequence"/>
</dbReference>
<dbReference type="InterPro" id="IPR009061">
    <property type="entry name" value="DNA-bd_dom_put_sf"/>
</dbReference>
<evidence type="ECO:0000256" key="2">
    <source>
        <dbReference type="SAM" id="MobiDB-lite"/>
    </source>
</evidence>
<dbReference type="SMART" id="SM00422">
    <property type="entry name" value="HTH_MERR"/>
    <property type="match status" value="1"/>
</dbReference>
<feature type="region of interest" description="Disordered" evidence="2">
    <location>
        <begin position="1"/>
        <end position="22"/>
    </location>
</feature>
<dbReference type="AlphaFoldDB" id="A0A4R2PJ41"/>
<dbReference type="Pfam" id="PF13411">
    <property type="entry name" value="MerR_1"/>
    <property type="match status" value="1"/>
</dbReference>
<dbReference type="PROSITE" id="PS50937">
    <property type="entry name" value="HTH_MERR_2"/>
    <property type="match status" value="1"/>
</dbReference>
<sequence length="206" mass="22489">MSDTTRPARNGAADATDRTPAGRERTYSIADLAAAFGVTHRTIRYYEDHGLLSPRREGQVRVYSATDRARLSWILRGKRVGFSLAEIAELLDLYSYDRDRTAQRRRTLEKCRERIAALTRQRDDIDKTLGELTAFCALVDSVLADPSVEAEARARFQAAVGGGIVVRPCDDATAATASPSQDPPVQAPEPVSGSSAEADPSPDPER</sequence>
<accession>A0A4R2PJ41</accession>
<name>A0A4R2PJ41_RHOSA</name>
<dbReference type="CDD" id="cd04776">
    <property type="entry name" value="HTH_GnyR"/>
    <property type="match status" value="1"/>
</dbReference>
<dbReference type="EMBL" id="SLXO01000004">
    <property type="protein sequence ID" value="TCP35347.1"/>
    <property type="molecule type" value="Genomic_DNA"/>
</dbReference>
<keyword evidence="1 4" id="KW-0238">DNA-binding</keyword>
<keyword evidence="5" id="KW-1185">Reference proteome</keyword>
<evidence type="ECO:0000313" key="4">
    <source>
        <dbReference type="EMBL" id="TCP35347.1"/>
    </source>
</evidence>
<dbReference type="GO" id="GO:0003677">
    <property type="term" value="F:DNA binding"/>
    <property type="evidence" value="ECO:0007669"/>
    <property type="project" value="UniProtKB-KW"/>
</dbReference>